<evidence type="ECO:0000256" key="4">
    <source>
        <dbReference type="RuleBase" id="RU365014"/>
    </source>
</evidence>
<evidence type="ECO:0000313" key="6">
    <source>
        <dbReference type="EMBL" id="KMY31582.1"/>
    </source>
</evidence>
<dbReference type="PANTHER" id="PTHR43380">
    <property type="entry name" value="2-OXOISOVALERATE DEHYDROGENASE SUBUNIT ALPHA, MITOCHONDRIAL"/>
    <property type="match status" value="1"/>
</dbReference>
<dbReference type="FunFam" id="3.40.50.970:FF:000032">
    <property type="entry name" value="2-oxoisovalerate dehydrogenase subunit alpha"/>
    <property type="match status" value="1"/>
</dbReference>
<reference evidence="7" key="1">
    <citation type="submission" date="2015-07" db="EMBL/GenBank/DDBJ databases">
        <authorList>
            <consortium name="Consortium for Microbial Forensics and Genomics (microFORGE)"/>
            <person name="Knight B.M."/>
            <person name="Roberts D.P."/>
            <person name="Lin D."/>
            <person name="Hari K."/>
            <person name="Fletcher J."/>
            <person name="Melcher U."/>
            <person name="Blagden T."/>
            <person name="Winegar R.A."/>
        </authorList>
    </citation>
    <scope>NUCLEOTIDE SEQUENCE [LARGE SCALE GENOMIC DNA]</scope>
    <source>
        <strain evidence="7">DSM 23493</strain>
    </source>
</reference>
<dbReference type="Gene3D" id="3.40.50.970">
    <property type="match status" value="1"/>
</dbReference>
<gene>
    <name evidence="6" type="ORF">ACZ11_05005</name>
</gene>
<comment type="caution">
    <text evidence="6">The sequence shown here is derived from an EMBL/GenBank/DDBJ whole genome shotgun (WGS) entry which is preliminary data.</text>
</comment>
<comment type="catalytic activity">
    <reaction evidence="4">
        <text>N(6)-[(R)-lipoyl]-L-lysyl-[protein] + 3-methyl-2-oxobutanoate + H(+) = N(6)-[(R)-S(8)-2-methylpropanoyldihydrolipoyl]-L-lysyl-[protein] + CO2</text>
        <dbReference type="Rhea" id="RHEA:13457"/>
        <dbReference type="Rhea" id="RHEA-COMP:10474"/>
        <dbReference type="Rhea" id="RHEA-COMP:10497"/>
        <dbReference type="ChEBI" id="CHEBI:11851"/>
        <dbReference type="ChEBI" id="CHEBI:15378"/>
        <dbReference type="ChEBI" id="CHEBI:16526"/>
        <dbReference type="ChEBI" id="CHEBI:83099"/>
        <dbReference type="ChEBI" id="CHEBI:83142"/>
        <dbReference type="EC" id="1.2.4.4"/>
    </reaction>
</comment>
<dbReference type="Proteomes" id="UP000037326">
    <property type="component" value="Unassembled WGS sequence"/>
</dbReference>
<dbReference type="SUPFAM" id="SSF52518">
    <property type="entry name" value="Thiamin diphosphate-binding fold (THDP-binding)"/>
    <property type="match status" value="1"/>
</dbReference>
<comment type="cofactor">
    <cofactor evidence="1 4">
        <name>thiamine diphosphate</name>
        <dbReference type="ChEBI" id="CHEBI:58937"/>
    </cofactor>
</comment>
<evidence type="ECO:0000259" key="5">
    <source>
        <dbReference type="Pfam" id="PF00676"/>
    </source>
</evidence>
<accession>A0A0K9FBI6</accession>
<sequence>MQGVQIKHEDLGLSNEDVLAMFETMLMARRLDERMWLLNRSGKIPFVISCQGQEAAQVGAAFALDNNRDYIAPYYRDMGVVLHFGMTPRELMLSAFAKAEDPNSGGRQMPGHFGHKKNRILTGSSPVTTQVPHAVGVALAGRLQKEDFITFVTLGEGSSNQGDFHEGANFAGVHKLPVIIMVENNQYAISVPVERQLGCAKVSDRGIGYGMPGVTVDGKCPLQVYKVVKEAADRARSGEGPSLIETVTYRLTAHSSDDDDRQYRTAEDIAEGKAKDPILLFEKYLTDAGVMTEKLRAEIEERIMAEVNEATDYAEAAPYAIPEHALKYVYAPVDGGDV</sequence>
<dbReference type="GeneID" id="96597653"/>
<dbReference type="PANTHER" id="PTHR43380:SF1">
    <property type="entry name" value="2-OXOISOVALERATE DEHYDROGENASE SUBUNIT ALPHA, MITOCHONDRIAL"/>
    <property type="match status" value="1"/>
</dbReference>
<dbReference type="InterPro" id="IPR029061">
    <property type="entry name" value="THDP-binding"/>
</dbReference>
<keyword evidence="2 4" id="KW-0560">Oxidoreductase</keyword>
<dbReference type="PATRIC" id="fig|582475.4.peg.433"/>
<dbReference type="GO" id="GO:0003863">
    <property type="term" value="F:branched-chain 2-oxo acid dehydrogenase activity"/>
    <property type="evidence" value="ECO:0007669"/>
    <property type="project" value="UniProtKB-EC"/>
</dbReference>
<dbReference type="AlphaFoldDB" id="A0A0K9FBI6"/>
<dbReference type="GO" id="GO:0009083">
    <property type="term" value="P:branched-chain amino acid catabolic process"/>
    <property type="evidence" value="ECO:0007669"/>
    <property type="project" value="TreeGrafter"/>
</dbReference>
<dbReference type="InterPro" id="IPR050771">
    <property type="entry name" value="Alpha-ketoacid_DH_E1_comp"/>
</dbReference>
<comment type="similarity">
    <text evidence="4">Belongs to the BCKDHA family.</text>
</comment>
<dbReference type="Pfam" id="PF00676">
    <property type="entry name" value="E1_dh"/>
    <property type="match status" value="1"/>
</dbReference>
<comment type="function">
    <text evidence="4">The branched-chain alpha-keto dehydrogenase complex catalyzes the overall conversion of alpha-keto acids to acyl-CoA and CO(2). It contains multiple copies of three enzymatic components: branched-chain alpha-keto acid decarboxylase (E1), lipoamide acyltransferase (E2) and lipoamide dehydrogenase (E3).</text>
</comment>
<evidence type="ECO:0000256" key="3">
    <source>
        <dbReference type="ARBA" id="ARBA00023052"/>
    </source>
</evidence>
<keyword evidence="3 4" id="KW-0786">Thiamine pyrophosphate</keyword>
<dbReference type="CDD" id="cd02000">
    <property type="entry name" value="TPP_E1_PDC_ADC_BCADC"/>
    <property type="match status" value="1"/>
</dbReference>
<dbReference type="EC" id="1.2.4.4" evidence="4"/>
<evidence type="ECO:0000256" key="1">
    <source>
        <dbReference type="ARBA" id="ARBA00001964"/>
    </source>
</evidence>
<protein>
    <recommendedName>
        <fullName evidence="4">2-oxoisovalerate dehydrogenase subunit alpha</fullName>
        <ecNumber evidence="4">1.2.4.4</ecNumber>
    </recommendedName>
    <alternativeName>
        <fullName evidence="4">Branched-chain alpha-keto acid dehydrogenase E1 component alpha chain</fullName>
    </alternativeName>
</protein>
<dbReference type="InterPro" id="IPR001017">
    <property type="entry name" value="DH_E1"/>
</dbReference>
<evidence type="ECO:0000256" key="2">
    <source>
        <dbReference type="ARBA" id="ARBA00023002"/>
    </source>
</evidence>
<organism evidence="6 7">
    <name type="scientific">Lysinibacillus xylanilyticus</name>
    <dbReference type="NCBI Taxonomy" id="582475"/>
    <lineage>
        <taxon>Bacteria</taxon>
        <taxon>Bacillati</taxon>
        <taxon>Bacillota</taxon>
        <taxon>Bacilli</taxon>
        <taxon>Bacillales</taxon>
        <taxon>Bacillaceae</taxon>
        <taxon>Lysinibacillus</taxon>
    </lineage>
</organism>
<evidence type="ECO:0000313" key="7">
    <source>
        <dbReference type="Proteomes" id="UP000037326"/>
    </source>
</evidence>
<feature type="domain" description="Dehydrogenase E1 component" evidence="5">
    <location>
        <begin position="24"/>
        <end position="320"/>
    </location>
</feature>
<dbReference type="OrthoDB" id="9766715at2"/>
<dbReference type="RefSeq" id="WP_049664233.1">
    <property type="nucleotide sequence ID" value="NZ_JBIVOC010000002.1"/>
</dbReference>
<name>A0A0K9FBI6_9BACI</name>
<proteinExistence type="inferred from homology"/>
<dbReference type="EMBL" id="LFXJ01000005">
    <property type="protein sequence ID" value="KMY31582.1"/>
    <property type="molecule type" value="Genomic_DNA"/>
</dbReference>